<evidence type="ECO:0000256" key="6">
    <source>
        <dbReference type="ARBA" id="ARBA00023136"/>
    </source>
</evidence>
<dbReference type="RefSeq" id="WP_327609443.1">
    <property type="nucleotide sequence ID" value="NZ_JARZFX010000022.1"/>
</dbReference>
<keyword evidence="2 7" id="KW-0812">Transmembrane</keyword>
<evidence type="ECO:0000256" key="1">
    <source>
        <dbReference type="ARBA" id="ARBA00004651"/>
    </source>
</evidence>
<reference evidence="10 11" key="1">
    <citation type="journal article" date="2024" name="Int. J. Syst. Evol. Microbiol.">
        <title>Virgibacillus tibetensis sp. nov., isolated from salt lake on the Tibetan Plateau of China.</title>
        <authorList>
            <person name="Phurbu D."/>
            <person name="Liu Z.-X."/>
            <person name="Wang R."/>
            <person name="Zheng Y.-Y."/>
            <person name="Liu H.-C."/>
            <person name="Zhou Y.-G."/>
            <person name="Yu Y.-J."/>
            <person name="Li A.-H."/>
        </authorList>
    </citation>
    <scope>NUCLEOTIDE SEQUENCE [LARGE SCALE GENOMIC DNA]</scope>
    <source>
        <strain evidence="10 11">C22-A2</strain>
    </source>
</reference>
<keyword evidence="6 7" id="KW-0472">Membrane</keyword>
<sequence length="590" mass="68401">MRLFRKKQKHKYWKEYKWIISFLLPYKKHLFYLVICGLFLTLGEIVIPKSFQILIDDFIPNNDISGLYQLIVVVSVVIIFMILAAAVMNLQKRIIREKAARDLQYASFDKLRGLGFSYIEKNPTGEILSLLNTDVNDIQRIYRDYLPNIILYSIMIVGLSIMLLTLNFWLTLIIIPSYFLYYTIGPWVERQAFLYLKRYNEDRVDLEKQVYETMSSMQELRAYGAIDWRMSHFIERYKPFNRNWLQSTFYAHSRGSVRRITVYFAILLLFWFGADQIQNEMITVGEFVAFFFYFLLLMFNITFLVTSLTEQQTVMIQASRLYNFYHQDAEVREINNPLCLPNQQGAIEFKEVSFTYQGNAPNVDRVNLKIEVGEHIAVVGESGGGKSTLIKLLGRFYDPQQGEILMNDIPIKNLSLGSLRERLGYVFQEGYLFGTSVKENIRFGNPDSSDEEIVEAAKMSYAHNFIEALPEGYETEVGERGYKLSGGQKQRIAIARMFLKNPSIVVLDEATSALDNESEAFVQKALHVLSQNRTIITVAHRLSTIMEADRIVVMKEGRIIEHGTFEELMQSYGAFYELVNSNKKGSYTDV</sequence>
<dbReference type="SMART" id="SM00382">
    <property type="entry name" value="AAA"/>
    <property type="match status" value="1"/>
</dbReference>
<dbReference type="InterPro" id="IPR039421">
    <property type="entry name" value="Type_1_exporter"/>
</dbReference>
<evidence type="ECO:0000259" key="9">
    <source>
        <dbReference type="PROSITE" id="PS50929"/>
    </source>
</evidence>
<evidence type="ECO:0000313" key="10">
    <source>
        <dbReference type="EMBL" id="MEC5425909.1"/>
    </source>
</evidence>
<keyword evidence="4 10" id="KW-0067">ATP-binding</keyword>
<dbReference type="Gene3D" id="1.20.1560.10">
    <property type="entry name" value="ABC transporter type 1, transmembrane domain"/>
    <property type="match status" value="1"/>
</dbReference>
<evidence type="ECO:0000256" key="4">
    <source>
        <dbReference type="ARBA" id="ARBA00022840"/>
    </source>
</evidence>
<dbReference type="SUPFAM" id="SSF90123">
    <property type="entry name" value="ABC transporter transmembrane region"/>
    <property type="match status" value="1"/>
</dbReference>
<name>A0ABU6KKT4_9BACI</name>
<feature type="domain" description="ABC transmembrane type-1" evidence="9">
    <location>
        <begin position="33"/>
        <end position="313"/>
    </location>
</feature>
<keyword evidence="3" id="KW-0547">Nucleotide-binding</keyword>
<comment type="subcellular location">
    <subcellularLocation>
        <location evidence="1">Cell membrane</location>
        <topology evidence="1">Multi-pass membrane protein</topology>
    </subcellularLocation>
</comment>
<dbReference type="Gene3D" id="3.40.50.300">
    <property type="entry name" value="P-loop containing nucleotide triphosphate hydrolases"/>
    <property type="match status" value="1"/>
</dbReference>
<evidence type="ECO:0000256" key="3">
    <source>
        <dbReference type="ARBA" id="ARBA00022741"/>
    </source>
</evidence>
<dbReference type="GO" id="GO:0005524">
    <property type="term" value="F:ATP binding"/>
    <property type="evidence" value="ECO:0007669"/>
    <property type="project" value="UniProtKB-KW"/>
</dbReference>
<dbReference type="PANTHER" id="PTHR43394:SF1">
    <property type="entry name" value="ATP-BINDING CASSETTE SUB-FAMILY B MEMBER 10, MITOCHONDRIAL"/>
    <property type="match status" value="1"/>
</dbReference>
<dbReference type="Pfam" id="PF00005">
    <property type="entry name" value="ABC_tran"/>
    <property type="match status" value="1"/>
</dbReference>
<evidence type="ECO:0000259" key="8">
    <source>
        <dbReference type="PROSITE" id="PS50893"/>
    </source>
</evidence>
<feature type="transmembrane region" description="Helical" evidence="7">
    <location>
        <begin position="290"/>
        <end position="309"/>
    </location>
</feature>
<dbReference type="InterPro" id="IPR003439">
    <property type="entry name" value="ABC_transporter-like_ATP-bd"/>
</dbReference>
<dbReference type="InterPro" id="IPR027417">
    <property type="entry name" value="P-loop_NTPase"/>
</dbReference>
<keyword evidence="5 7" id="KW-1133">Transmembrane helix</keyword>
<feature type="transmembrane region" description="Helical" evidence="7">
    <location>
        <begin position="30"/>
        <end position="47"/>
    </location>
</feature>
<accession>A0ABU6KKT4</accession>
<proteinExistence type="predicted"/>
<dbReference type="InterPro" id="IPR036640">
    <property type="entry name" value="ABC1_TM_sf"/>
</dbReference>
<dbReference type="PROSITE" id="PS00211">
    <property type="entry name" value="ABC_TRANSPORTER_1"/>
    <property type="match status" value="1"/>
</dbReference>
<feature type="domain" description="ABC transporter" evidence="8">
    <location>
        <begin position="347"/>
        <end position="581"/>
    </location>
</feature>
<protein>
    <submittedName>
        <fullName evidence="10">ABC transporter ATP-binding protein</fullName>
    </submittedName>
</protein>
<evidence type="ECO:0000313" key="11">
    <source>
        <dbReference type="Proteomes" id="UP001335737"/>
    </source>
</evidence>
<dbReference type="InterPro" id="IPR003593">
    <property type="entry name" value="AAA+_ATPase"/>
</dbReference>
<feature type="transmembrane region" description="Helical" evidence="7">
    <location>
        <begin position="145"/>
        <end position="163"/>
    </location>
</feature>
<dbReference type="EMBL" id="JARZFX010000022">
    <property type="protein sequence ID" value="MEC5425909.1"/>
    <property type="molecule type" value="Genomic_DNA"/>
</dbReference>
<gene>
    <name evidence="10" type="ORF">QGM71_20870</name>
</gene>
<evidence type="ECO:0000256" key="5">
    <source>
        <dbReference type="ARBA" id="ARBA00022989"/>
    </source>
</evidence>
<feature type="transmembrane region" description="Helical" evidence="7">
    <location>
        <begin position="67"/>
        <end position="88"/>
    </location>
</feature>
<dbReference type="InterPro" id="IPR017871">
    <property type="entry name" value="ABC_transporter-like_CS"/>
</dbReference>
<comment type="caution">
    <text evidence="10">The sequence shown here is derived from an EMBL/GenBank/DDBJ whole genome shotgun (WGS) entry which is preliminary data.</text>
</comment>
<dbReference type="InterPro" id="IPR011527">
    <property type="entry name" value="ABC1_TM_dom"/>
</dbReference>
<evidence type="ECO:0000256" key="2">
    <source>
        <dbReference type="ARBA" id="ARBA00022692"/>
    </source>
</evidence>
<keyword evidence="11" id="KW-1185">Reference proteome</keyword>
<dbReference type="Pfam" id="PF00664">
    <property type="entry name" value="ABC_membrane"/>
    <property type="match status" value="1"/>
</dbReference>
<evidence type="ECO:0000256" key="7">
    <source>
        <dbReference type="SAM" id="Phobius"/>
    </source>
</evidence>
<feature type="transmembrane region" description="Helical" evidence="7">
    <location>
        <begin position="260"/>
        <end position="278"/>
    </location>
</feature>
<dbReference type="PROSITE" id="PS50929">
    <property type="entry name" value="ABC_TM1F"/>
    <property type="match status" value="1"/>
</dbReference>
<dbReference type="CDD" id="cd07346">
    <property type="entry name" value="ABC_6TM_exporters"/>
    <property type="match status" value="1"/>
</dbReference>
<dbReference type="PROSITE" id="PS50893">
    <property type="entry name" value="ABC_TRANSPORTER_2"/>
    <property type="match status" value="1"/>
</dbReference>
<organism evidence="10 11">
    <name type="scientific">Virgibacillus tibetensis</name>
    <dbReference type="NCBI Taxonomy" id="3042313"/>
    <lineage>
        <taxon>Bacteria</taxon>
        <taxon>Bacillati</taxon>
        <taxon>Bacillota</taxon>
        <taxon>Bacilli</taxon>
        <taxon>Bacillales</taxon>
        <taxon>Bacillaceae</taxon>
        <taxon>Virgibacillus</taxon>
    </lineage>
</organism>
<dbReference type="PANTHER" id="PTHR43394">
    <property type="entry name" value="ATP-DEPENDENT PERMEASE MDL1, MITOCHONDRIAL"/>
    <property type="match status" value="1"/>
</dbReference>
<dbReference type="Proteomes" id="UP001335737">
    <property type="component" value="Unassembled WGS sequence"/>
</dbReference>
<dbReference type="SUPFAM" id="SSF52540">
    <property type="entry name" value="P-loop containing nucleoside triphosphate hydrolases"/>
    <property type="match status" value="1"/>
</dbReference>